<keyword evidence="2" id="KW-0472">Membrane</keyword>
<feature type="region of interest" description="Disordered" evidence="1">
    <location>
        <begin position="150"/>
        <end position="182"/>
    </location>
</feature>
<dbReference type="OrthoDB" id="5818054at2759"/>
<organism evidence="3 4">
    <name type="scientific">Toxocara canis</name>
    <name type="common">Canine roundworm</name>
    <dbReference type="NCBI Taxonomy" id="6265"/>
    <lineage>
        <taxon>Eukaryota</taxon>
        <taxon>Metazoa</taxon>
        <taxon>Ecdysozoa</taxon>
        <taxon>Nematoda</taxon>
        <taxon>Chromadorea</taxon>
        <taxon>Rhabditida</taxon>
        <taxon>Spirurina</taxon>
        <taxon>Ascaridomorpha</taxon>
        <taxon>Ascaridoidea</taxon>
        <taxon>Toxocaridae</taxon>
        <taxon>Toxocara</taxon>
    </lineage>
</organism>
<reference evidence="3 4" key="1">
    <citation type="submission" date="2014-11" db="EMBL/GenBank/DDBJ databases">
        <title>Genetic blueprint of the zoonotic pathogen Toxocara canis.</title>
        <authorList>
            <person name="Zhu X.-Q."/>
            <person name="Korhonen P.K."/>
            <person name="Cai H."/>
            <person name="Young N.D."/>
            <person name="Nejsum P."/>
            <person name="von Samson-Himmelstjerna G."/>
            <person name="Boag P.R."/>
            <person name="Tan P."/>
            <person name="Li Q."/>
            <person name="Min J."/>
            <person name="Yang Y."/>
            <person name="Wang X."/>
            <person name="Fang X."/>
            <person name="Hall R.S."/>
            <person name="Hofmann A."/>
            <person name="Sternberg P.W."/>
            <person name="Jex A.R."/>
            <person name="Gasser R.B."/>
        </authorList>
    </citation>
    <scope>NUCLEOTIDE SEQUENCE [LARGE SCALE GENOMIC DNA]</scope>
    <source>
        <strain evidence="3">PN_DK_2014</strain>
    </source>
</reference>
<dbReference type="EMBL" id="JPKZ01000807">
    <property type="protein sequence ID" value="KHN85355.1"/>
    <property type="molecule type" value="Genomic_DNA"/>
</dbReference>
<proteinExistence type="predicted"/>
<gene>
    <name evidence="3" type="ORF">Tcan_03622</name>
</gene>
<keyword evidence="4" id="KW-1185">Reference proteome</keyword>
<evidence type="ECO:0000313" key="4">
    <source>
        <dbReference type="Proteomes" id="UP000031036"/>
    </source>
</evidence>
<name>A0A0B2VWM7_TOXCA</name>
<protein>
    <submittedName>
        <fullName evidence="3">Uncharacterized protein</fullName>
    </submittedName>
</protein>
<feature type="compositionally biased region" description="Acidic residues" evidence="1">
    <location>
        <begin position="216"/>
        <end position="226"/>
    </location>
</feature>
<keyword evidence="2" id="KW-1133">Transmembrane helix</keyword>
<dbReference type="AlphaFoldDB" id="A0A0B2VWM7"/>
<evidence type="ECO:0000313" key="3">
    <source>
        <dbReference type="EMBL" id="KHN85355.1"/>
    </source>
</evidence>
<evidence type="ECO:0000256" key="1">
    <source>
        <dbReference type="SAM" id="MobiDB-lite"/>
    </source>
</evidence>
<comment type="caution">
    <text evidence="3">The sequence shown here is derived from an EMBL/GenBank/DDBJ whole genome shotgun (WGS) entry which is preliminary data.</text>
</comment>
<accession>A0A0B2VWM7</accession>
<feature type="region of interest" description="Disordered" evidence="1">
    <location>
        <begin position="205"/>
        <end position="247"/>
    </location>
</feature>
<keyword evidence="2" id="KW-0812">Transmembrane</keyword>
<sequence length="281" mass="30913">MHLYDRAMLIPLLLSLSSLLTFLSGISLAVVDVGFPELIVALLGTGLFGLCVSAIVWALRPKSLMAWPKCIIRKIRRTPLGSARYAKAAQAETLNPDNTEVVMRSIRGIPYLIQAIQYSMETTYYTDMMSQMGEGVVRTSVIHTAPGCTSVLDSDNEGEAETRPSLTPIPIGPDELWTPTGSSTWKNSQLRLSLNRASSSLNVFPYAEANPPPDSFDVDSALDLDDNSVHSPLTDEGDEADQRRRSGEHRGFEIRCIGMSGTFLHKFNSSFKSFPNNLSKR</sequence>
<dbReference type="OMA" id="ETTYYTD"/>
<evidence type="ECO:0000256" key="2">
    <source>
        <dbReference type="SAM" id="Phobius"/>
    </source>
</evidence>
<feature type="transmembrane region" description="Helical" evidence="2">
    <location>
        <begin position="39"/>
        <end position="59"/>
    </location>
</feature>
<dbReference type="Proteomes" id="UP000031036">
    <property type="component" value="Unassembled WGS sequence"/>
</dbReference>